<organism evidence="1 2">
    <name type="scientific">Amanita muscaria (strain Koide BX008)</name>
    <dbReference type="NCBI Taxonomy" id="946122"/>
    <lineage>
        <taxon>Eukaryota</taxon>
        <taxon>Fungi</taxon>
        <taxon>Dikarya</taxon>
        <taxon>Basidiomycota</taxon>
        <taxon>Agaricomycotina</taxon>
        <taxon>Agaricomycetes</taxon>
        <taxon>Agaricomycetidae</taxon>
        <taxon>Agaricales</taxon>
        <taxon>Pluteineae</taxon>
        <taxon>Amanitaceae</taxon>
        <taxon>Amanita</taxon>
    </lineage>
</organism>
<evidence type="ECO:0000313" key="2">
    <source>
        <dbReference type="Proteomes" id="UP000054549"/>
    </source>
</evidence>
<feature type="non-terminal residue" evidence="1">
    <location>
        <position position="278"/>
    </location>
</feature>
<dbReference type="HOGENOM" id="CLU_1003058_0_0_1"/>
<sequence length="278" mass="31038">MKKQPKARQKVTEMEDQPRAKFEIRIRINNLANGTCTPETVQSTMTWDNLQELLLVTFNVHPSTLHAQYRLSTEKKDTLLCDLTSPRHLETLIDFIRPKRGNSKQVIVDLYNKCDVQAEGQTVLSQGAKKSKGKQKASVGTPLAIPQSAESTSFEKRTAVRQSLIELHSCPVHSHPDKKAVCWKDDSQGLCYPVTESNLNLWATLHLEHPEKYPLTEKPAEIKVQLNGPRTRAPAAKATAGLGMLAYSGYPPPMPFPYGYSPYPYPTPPGPPMPQLPT</sequence>
<dbReference type="Proteomes" id="UP000054549">
    <property type="component" value="Unassembled WGS sequence"/>
</dbReference>
<accession>A0A0C2RXI9</accession>
<dbReference type="InParanoid" id="A0A0C2RXI9"/>
<dbReference type="AlphaFoldDB" id="A0A0C2RXI9"/>
<dbReference type="EMBL" id="KN818580">
    <property type="protein sequence ID" value="KIL55015.1"/>
    <property type="molecule type" value="Genomic_DNA"/>
</dbReference>
<name>A0A0C2RXI9_AMAMK</name>
<reference evidence="1 2" key="1">
    <citation type="submission" date="2014-04" db="EMBL/GenBank/DDBJ databases">
        <title>Evolutionary Origins and Diversification of the Mycorrhizal Mutualists.</title>
        <authorList>
            <consortium name="DOE Joint Genome Institute"/>
            <consortium name="Mycorrhizal Genomics Consortium"/>
            <person name="Kohler A."/>
            <person name="Kuo A."/>
            <person name="Nagy L.G."/>
            <person name="Floudas D."/>
            <person name="Copeland A."/>
            <person name="Barry K.W."/>
            <person name="Cichocki N."/>
            <person name="Veneault-Fourrey C."/>
            <person name="LaButti K."/>
            <person name="Lindquist E.A."/>
            <person name="Lipzen A."/>
            <person name="Lundell T."/>
            <person name="Morin E."/>
            <person name="Murat C."/>
            <person name="Riley R."/>
            <person name="Ohm R."/>
            <person name="Sun H."/>
            <person name="Tunlid A."/>
            <person name="Henrissat B."/>
            <person name="Grigoriev I.V."/>
            <person name="Hibbett D.S."/>
            <person name="Martin F."/>
        </authorList>
    </citation>
    <scope>NUCLEOTIDE SEQUENCE [LARGE SCALE GENOMIC DNA]</scope>
    <source>
        <strain evidence="1 2">Koide BX008</strain>
    </source>
</reference>
<proteinExistence type="predicted"/>
<gene>
    <name evidence="1" type="ORF">M378DRAFT_18321</name>
</gene>
<protein>
    <submittedName>
        <fullName evidence="1">Uncharacterized protein</fullName>
    </submittedName>
</protein>
<evidence type="ECO:0000313" key="1">
    <source>
        <dbReference type="EMBL" id="KIL55015.1"/>
    </source>
</evidence>
<keyword evidence="2" id="KW-1185">Reference proteome</keyword>